<proteinExistence type="predicted"/>
<organism evidence="2 3">
    <name type="scientific">Pontibacillus litoralis JSM 072002</name>
    <dbReference type="NCBI Taxonomy" id="1385512"/>
    <lineage>
        <taxon>Bacteria</taxon>
        <taxon>Bacillati</taxon>
        <taxon>Bacillota</taxon>
        <taxon>Bacilli</taxon>
        <taxon>Bacillales</taxon>
        <taxon>Bacillaceae</taxon>
        <taxon>Pontibacillus</taxon>
    </lineage>
</organism>
<evidence type="ECO:0000313" key="2">
    <source>
        <dbReference type="EMBL" id="KGX85884.1"/>
    </source>
</evidence>
<dbReference type="OrthoDB" id="9965052at2"/>
<dbReference type="EMBL" id="AVPG01000018">
    <property type="protein sequence ID" value="KGX85884.1"/>
    <property type="molecule type" value="Genomic_DNA"/>
</dbReference>
<evidence type="ECO:0000256" key="1">
    <source>
        <dbReference type="SAM" id="Phobius"/>
    </source>
</evidence>
<protein>
    <submittedName>
        <fullName evidence="2">Uncharacterized protein</fullName>
    </submittedName>
</protein>
<gene>
    <name evidence="2" type="ORF">N784_06685</name>
</gene>
<comment type="caution">
    <text evidence="2">The sequence shown here is derived from an EMBL/GenBank/DDBJ whole genome shotgun (WGS) entry which is preliminary data.</text>
</comment>
<accession>A0A0A5G1G3</accession>
<reference evidence="2 3" key="1">
    <citation type="submission" date="2013-08" db="EMBL/GenBank/DDBJ databases">
        <authorList>
            <person name="Huang J."/>
            <person name="Wang G."/>
        </authorList>
    </citation>
    <scope>NUCLEOTIDE SEQUENCE [LARGE SCALE GENOMIC DNA]</scope>
    <source>
        <strain evidence="2 3">JSM 072002</strain>
    </source>
</reference>
<sequence length="163" mass="18722">MHFGEVLGIIGSIASIISIIGAVVSWKKANKAKLYSDIYYTTDTKESLQAVFVRLQGIQELTYKLNSNNKRGFNQEKEIRNYEEIMQKIIYLINIMPTGFTIILSRLRTLKETFDSKIQKEEIMDSQELFTFKNSLGLCIEDVKGETQNLRKELDDLQSNATL</sequence>
<dbReference type="Proteomes" id="UP000030401">
    <property type="component" value="Unassembled WGS sequence"/>
</dbReference>
<keyword evidence="3" id="KW-1185">Reference proteome</keyword>
<evidence type="ECO:0000313" key="3">
    <source>
        <dbReference type="Proteomes" id="UP000030401"/>
    </source>
</evidence>
<keyword evidence="1" id="KW-0472">Membrane</keyword>
<dbReference type="AlphaFoldDB" id="A0A0A5G1G3"/>
<feature type="transmembrane region" description="Helical" evidence="1">
    <location>
        <begin position="6"/>
        <end position="26"/>
    </location>
</feature>
<name>A0A0A5G1G3_9BACI</name>
<dbReference type="RefSeq" id="WP_036835032.1">
    <property type="nucleotide sequence ID" value="NZ_AVPG01000018.1"/>
</dbReference>
<keyword evidence="1" id="KW-1133">Transmembrane helix</keyword>
<keyword evidence="1" id="KW-0812">Transmembrane</keyword>